<dbReference type="EMBL" id="UOEK01000549">
    <property type="protein sequence ID" value="VAW09293.1"/>
    <property type="molecule type" value="Genomic_DNA"/>
</dbReference>
<dbReference type="GO" id="GO:0004035">
    <property type="term" value="F:alkaline phosphatase activity"/>
    <property type="evidence" value="ECO:0007669"/>
    <property type="project" value="UniProtKB-EC"/>
</dbReference>
<proteinExistence type="predicted"/>
<accession>A0A3B0SZL5</accession>
<feature type="non-terminal residue" evidence="2">
    <location>
        <position position="414"/>
    </location>
</feature>
<reference evidence="2" key="1">
    <citation type="submission" date="2018-06" db="EMBL/GenBank/DDBJ databases">
        <authorList>
            <person name="Zhirakovskaya E."/>
        </authorList>
    </citation>
    <scope>NUCLEOTIDE SEQUENCE</scope>
</reference>
<protein>
    <submittedName>
        <fullName evidence="2">Alkaline phosphatase</fullName>
        <ecNumber evidence="2">3.1.3.1</ecNumber>
    </submittedName>
</protein>
<keyword evidence="2" id="KW-0378">Hydrolase</keyword>
<sequence>MRAYSNPWRKLRLAVSYMVVASVIVASQGGVATATSGSVFFSEYVEGSGNNQALELYNATAASVELSTYTIEIYADGANLFSPTYTVSLIGTLGSGDTVVVVRAGSSLPGEFQAGSLIFDGNDAIVLRDGTAIVDVIGQPGLDPVTEWGTGDVSTQDNTLRRIASVCDGRTDPVNTFDPSLEWTGFALDTFDGLGSHSSDCLAPPPPPAPSDPLINEFVANHAGSDTNEFVEVSGDASTDYSVFTVLALEGDSSKGVIDGVFPVGSTDASGYWTTGFMSNGLENGTQSLLLVEGFTGTAGDDLDTDDDGVLDVMPWTRVVDDVAVNDGGAGDQTYSSVVLGTVFSGGSFAPGGASRIPDSTDADAVTDWLPNDFSGEGFSGFSGTPVDGEAVNTPGAVNVAATTPPADPAVLVI</sequence>
<name>A0A3B0SZL5_9ZZZZ</name>
<evidence type="ECO:0000313" key="2">
    <source>
        <dbReference type="EMBL" id="VAW09293.1"/>
    </source>
</evidence>
<gene>
    <name evidence="2" type="ORF">MNBD_ACTINO02-2048</name>
</gene>
<feature type="domain" description="LTD" evidence="1">
    <location>
        <begin position="27"/>
        <end position="141"/>
    </location>
</feature>
<dbReference type="EC" id="3.1.3.1" evidence="2"/>
<organism evidence="2">
    <name type="scientific">hydrothermal vent metagenome</name>
    <dbReference type="NCBI Taxonomy" id="652676"/>
    <lineage>
        <taxon>unclassified sequences</taxon>
        <taxon>metagenomes</taxon>
        <taxon>ecological metagenomes</taxon>
    </lineage>
</organism>
<dbReference type="AlphaFoldDB" id="A0A3B0SZL5"/>
<dbReference type="Pfam" id="PF00932">
    <property type="entry name" value="LTD"/>
    <property type="match status" value="1"/>
</dbReference>
<dbReference type="InterPro" id="IPR001322">
    <property type="entry name" value="Lamin_tail_dom"/>
</dbReference>
<evidence type="ECO:0000259" key="1">
    <source>
        <dbReference type="PROSITE" id="PS51841"/>
    </source>
</evidence>
<dbReference type="PROSITE" id="PS51841">
    <property type="entry name" value="LTD"/>
    <property type="match status" value="1"/>
</dbReference>